<dbReference type="SUPFAM" id="SSF49785">
    <property type="entry name" value="Galactose-binding domain-like"/>
    <property type="match status" value="1"/>
</dbReference>
<evidence type="ECO:0000259" key="1">
    <source>
        <dbReference type="Pfam" id="PF21466"/>
    </source>
</evidence>
<dbReference type="InterPro" id="IPR008979">
    <property type="entry name" value="Galactose-bd-like_sf"/>
</dbReference>
<evidence type="ECO:0000313" key="2">
    <source>
        <dbReference type="EMBL" id="MDZ5034477.1"/>
    </source>
</evidence>
<feature type="non-terminal residue" evidence="2">
    <location>
        <position position="193"/>
    </location>
</feature>
<dbReference type="InterPro" id="IPR049314">
    <property type="entry name" value="GH101_dom-5"/>
</dbReference>
<proteinExistence type="predicted"/>
<dbReference type="Proteomes" id="UP001289066">
    <property type="component" value="Unassembled WGS sequence"/>
</dbReference>
<dbReference type="RefSeq" id="WP_322412933.1">
    <property type="nucleotide sequence ID" value="NZ_WNVG01000588.1"/>
</dbReference>
<name>A0AAW9J4U4_CLOPF</name>
<protein>
    <recommendedName>
        <fullName evidence="1">Endo-alpha-N-acetylgalactosaminidase domain-containing protein</fullName>
    </recommendedName>
</protein>
<organism evidence="2 3">
    <name type="scientific">Clostridium perfringens</name>
    <dbReference type="NCBI Taxonomy" id="1502"/>
    <lineage>
        <taxon>Bacteria</taxon>
        <taxon>Bacillati</taxon>
        <taxon>Bacillota</taxon>
        <taxon>Clostridia</taxon>
        <taxon>Eubacteriales</taxon>
        <taxon>Clostridiaceae</taxon>
        <taxon>Clostridium</taxon>
    </lineage>
</organism>
<accession>A0AAW9J4U4</accession>
<dbReference type="Pfam" id="PF21466">
    <property type="entry name" value="GH101_dom-5"/>
    <property type="match status" value="1"/>
</dbReference>
<gene>
    <name evidence="2" type="ORF">GNF81_17410</name>
</gene>
<reference evidence="2" key="1">
    <citation type="submission" date="2019-11" db="EMBL/GenBank/DDBJ databases">
        <title>Characterization of Clostridium perfringens isolates from swine manure treated agricultural soils.</title>
        <authorList>
            <person name="Wushke S.T."/>
        </authorList>
    </citation>
    <scope>NUCLEOTIDE SEQUENCE</scope>
    <source>
        <strain evidence="2">X15</strain>
    </source>
</reference>
<evidence type="ECO:0000313" key="3">
    <source>
        <dbReference type="Proteomes" id="UP001289066"/>
    </source>
</evidence>
<dbReference type="AlphaFoldDB" id="A0AAW9J4U4"/>
<dbReference type="EMBL" id="WNVG01000588">
    <property type="protein sequence ID" value="MDZ5034477.1"/>
    <property type="molecule type" value="Genomic_DNA"/>
</dbReference>
<feature type="domain" description="Endo-alpha-N-acetylgalactosaminidase" evidence="1">
    <location>
        <begin position="5"/>
        <end position="142"/>
    </location>
</feature>
<dbReference type="Gene3D" id="2.60.120.260">
    <property type="entry name" value="Galactose-binding domain-like"/>
    <property type="match status" value="2"/>
</dbReference>
<comment type="caution">
    <text evidence="2">The sequence shown here is derived from an EMBL/GenBank/DDBJ whole genome shotgun (WGS) entry which is preliminary data.</text>
</comment>
<feature type="non-terminal residue" evidence="2">
    <location>
        <position position="1"/>
    </location>
</feature>
<sequence>EASKINDPGFDSQSWKYWNKDSKDGDTNHITFINDDISTRKGNDVVSIGAKDGKIRQTINGLEPGKTYSLSTWVKNDGNREVTLGAELGNENITNVINKGGQARQGEGVKWINDTFVRMEVEFTVPEGVEEARIYLEAKSGAAEVLVDDFRIWEHPGHTNKDGYAFYEDFENVDEGITPFFLAPGRGTSNRTH</sequence>